<evidence type="ECO:0008006" key="3">
    <source>
        <dbReference type="Google" id="ProtNLM"/>
    </source>
</evidence>
<keyword evidence="2" id="KW-1185">Reference proteome</keyword>
<dbReference type="STRING" id="656024.FsymDg_3344"/>
<dbReference type="EMBL" id="CP002801">
    <property type="protein sequence ID" value="AEH10647.1"/>
    <property type="molecule type" value="Genomic_DNA"/>
</dbReference>
<protein>
    <recommendedName>
        <fullName evidence="3">Tocopherol cyclase</fullName>
    </recommendedName>
</protein>
<reference evidence="1 2" key="1">
    <citation type="submission" date="2011-05" db="EMBL/GenBank/DDBJ databases">
        <title>Complete sequence of chromosome of Frankia symbiont of Datisca glomerata.</title>
        <authorList>
            <consortium name="US DOE Joint Genome Institute"/>
            <person name="Lucas S."/>
            <person name="Han J."/>
            <person name="Lapidus A."/>
            <person name="Cheng J.-F."/>
            <person name="Goodwin L."/>
            <person name="Pitluck S."/>
            <person name="Peters L."/>
            <person name="Mikhailova N."/>
            <person name="Chertkov O."/>
            <person name="Teshima H."/>
            <person name="Han C."/>
            <person name="Tapia R."/>
            <person name="Land M."/>
            <person name="Hauser L."/>
            <person name="Kyrpides N."/>
            <person name="Ivanova N."/>
            <person name="Pagani I."/>
            <person name="Berry A."/>
            <person name="Pawlowski K."/>
            <person name="Persson T."/>
            <person name="Vanden Heuvel B."/>
            <person name="Benson D."/>
            <person name="Woyke T."/>
        </authorList>
    </citation>
    <scope>NUCLEOTIDE SEQUENCE [LARGE SCALE GENOMIC DNA]</scope>
    <source>
        <strain evidence="2">4085684</strain>
    </source>
</reference>
<evidence type="ECO:0000313" key="2">
    <source>
        <dbReference type="Proteomes" id="UP000001549"/>
    </source>
</evidence>
<proteinExistence type="predicted"/>
<name>F8B0L5_9ACTN</name>
<dbReference type="Proteomes" id="UP000001549">
    <property type="component" value="Chromosome"/>
</dbReference>
<sequence>MSTPLVPLDDAFVHAAPYPVSHPPTSASNDPRFFERYWNVWHDDTGDLLLAVGGSCYPVLGRVESYAIVNFRGDHRSVRSFRPLSPEQADLTVGPIRPTILTGLHRWRHVLEPGEWGFSYDLEWTDTRRPTYGAAWGPPVASGERQVTVGFESFGQVTGWVQVGGTRVDWAPGQAHGTRDRHWGVGRGVGGPALNGGRVHRPGWKGGIWIDLHDVGLWGRKLLYGFDDPRPGSGSVHRIERRLRFEPDTHLFLAGVIDLTFDDGTHRSLRLERLGNQTAFMRCGFYGGTPGAGLHPGAYKGPERTEWDRFDVNDPHVRLALRGLDEHHCAVIDGTRATTGILQPVEPDAYEACREGRPGWALW</sequence>
<organism evidence="1 2">
    <name type="scientific">Candidatus Protofrankia datiscae</name>
    <dbReference type="NCBI Taxonomy" id="2716812"/>
    <lineage>
        <taxon>Bacteria</taxon>
        <taxon>Bacillati</taxon>
        <taxon>Actinomycetota</taxon>
        <taxon>Actinomycetes</taxon>
        <taxon>Frankiales</taxon>
        <taxon>Frankiaceae</taxon>
        <taxon>Protofrankia</taxon>
    </lineage>
</organism>
<evidence type="ECO:0000313" key="1">
    <source>
        <dbReference type="EMBL" id="AEH10647.1"/>
    </source>
</evidence>
<dbReference type="KEGG" id="fsy:FsymDg_3344"/>
<accession>F8B0L5</accession>
<dbReference type="HOGENOM" id="CLU_727169_0_0_11"/>
<dbReference type="eggNOG" id="ENOG502Z7RY">
    <property type="taxonomic scope" value="Bacteria"/>
</dbReference>
<gene>
    <name evidence="1" type="ordered locus">FsymDg_3344</name>
</gene>
<dbReference type="AlphaFoldDB" id="F8B0L5"/>
<dbReference type="RefSeq" id="WP_013874539.1">
    <property type="nucleotide sequence ID" value="NC_015656.1"/>
</dbReference>